<evidence type="ECO:0008006" key="23">
    <source>
        <dbReference type="Google" id="ProtNLM"/>
    </source>
</evidence>
<evidence type="ECO:0000256" key="2">
    <source>
        <dbReference type="ARBA" id="ARBA00022448"/>
    </source>
</evidence>
<gene>
    <name evidence="21" type="ORF">LOTGIDRAFT_111488</name>
</gene>
<keyword evidence="12" id="KW-1071">Ligand-gated ion channel</keyword>
<evidence type="ECO:0000256" key="18">
    <source>
        <dbReference type="SAM" id="Phobius"/>
    </source>
</evidence>
<evidence type="ECO:0000256" key="6">
    <source>
        <dbReference type="ARBA" id="ARBA00023018"/>
    </source>
</evidence>
<feature type="transmembrane region" description="Helical" evidence="18">
    <location>
        <begin position="676"/>
        <end position="698"/>
    </location>
</feature>
<dbReference type="Gene3D" id="3.40.190.10">
    <property type="entry name" value="Periplasmic binding protein-like II"/>
    <property type="match status" value="2"/>
</dbReference>
<dbReference type="AlphaFoldDB" id="V4AX43"/>
<evidence type="ECO:0000256" key="15">
    <source>
        <dbReference type="PIRSR" id="PIRSR601508-1"/>
    </source>
</evidence>
<dbReference type="SUPFAM" id="SSF53822">
    <property type="entry name" value="Periplasmic binding protein-like I"/>
    <property type="match status" value="1"/>
</dbReference>
<feature type="transmembrane region" description="Helical" evidence="18">
    <location>
        <begin position="494"/>
        <end position="517"/>
    </location>
</feature>
<evidence type="ECO:0000256" key="4">
    <source>
        <dbReference type="ARBA" id="ARBA00022692"/>
    </source>
</evidence>
<keyword evidence="2" id="KW-0813">Transport</keyword>
<dbReference type="OrthoDB" id="5984008at2759"/>
<evidence type="ECO:0000256" key="7">
    <source>
        <dbReference type="ARBA" id="ARBA00023065"/>
    </source>
</evidence>
<dbReference type="HOGENOM" id="CLU_007257_1_1_1"/>
<dbReference type="KEGG" id="lgi:LOTGIDRAFT_111488"/>
<feature type="disulfide bond" evidence="17">
    <location>
        <begin position="605"/>
        <end position="659"/>
    </location>
</feature>
<dbReference type="Gene3D" id="1.10.287.70">
    <property type="match status" value="1"/>
</dbReference>
<keyword evidence="22" id="KW-1185">Reference proteome</keyword>
<evidence type="ECO:0000313" key="21">
    <source>
        <dbReference type="EMBL" id="ESP02133.1"/>
    </source>
</evidence>
<evidence type="ECO:0000256" key="11">
    <source>
        <dbReference type="ARBA" id="ARBA00023257"/>
    </source>
</evidence>
<dbReference type="RefSeq" id="XP_009047291.1">
    <property type="nucleotide sequence ID" value="XM_009049043.1"/>
</dbReference>
<keyword evidence="8 18" id="KW-0472">Membrane</keyword>
<dbReference type="SMART" id="SM00918">
    <property type="entry name" value="Lig_chan-Glu_bd"/>
    <property type="match status" value="1"/>
</dbReference>
<evidence type="ECO:0000256" key="12">
    <source>
        <dbReference type="ARBA" id="ARBA00023286"/>
    </source>
</evidence>
<dbReference type="SMART" id="SM00079">
    <property type="entry name" value="PBPe"/>
    <property type="match status" value="1"/>
</dbReference>
<dbReference type="GO" id="GO:0038023">
    <property type="term" value="F:signaling receptor activity"/>
    <property type="evidence" value="ECO:0007669"/>
    <property type="project" value="InterPro"/>
</dbReference>
<keyword evidence="7" id="KW-0406">Ion transport</keyword>
<dbReference type="InterPro" id="IPR019594">
    <property type="entry name" value="Glu/Gly-bd"/>
</dbReference>
<dbReference type="Proteomes" id="UP000030746">
    <property type="component" value="Unassembled WGS sequence"/>
</dbReference>
<feature type="binding site" evidence="15">
    <location>
        <position position="392"/>
    </location>
    <ligand>
        <name>L-glutamate</name>
        <dbReference type="ChEBI" id="CHEBI:29985"/>
    </ligand>
</feature>
<dbReference type="InterPro" id="IPR001508">
    <property type="entry name" value="Iono_Glu_rcpt_met"/>
</dbReference>
<evidence type="ECO:0000259" key="19">
    <source>
        <dbReference type="SMART" id="SM00079"/>
    </source>
</evidence>
<dbReference type="OMA" id="ALAPFQM"/>
<feature type="non-terminal residue" evidence="21">
    <location>
        <position position="1"/>
    </location>
</feature>
<accession>V4AX43</accession>
<keyword evidence="6" id="KW-0770">Synapse</keyword>
<keyword evidence="4 18" id="KW-0812">Transmembrane</keyword>
<feature type="domain" description="Ionotropic glutamate receptor C-terminal" evidence="19">
    <location>
        <begin position="299"/>
        <end position="656"/>
    </location>
</feature>
<dbReference type="CTD" id="20230728"/>
<dbReference type="EMBL" id="KB200329">
    <property type="protein sequence ID" value="ESP02133.1"/>
    <property type="molecule type" value="Genomic_DNA"/>
</dbReference>
<evidence type="ECO:0000256" key="17">
    <source>
        <dbReference type="PIRSR" id="PIRSR601508-3"/>
    </source>
</evidence>
<feature type="domain" description="Ionotropic glutamate receptor L-glutamate and glycine-binding" evidence="20">
    <location>
        <begin position="309"/>
        <end position="376"/>
    </location>
</feature>
<evidence type="ECO:0000256" key="16">
    <source>
        <dbReference type="PIRSR" id="PIRSR601508-2"/>
    </source>
</evidence>
<sequence>LSALSSIRDVSAVIGPYSKEYAEATTKQKIPYLVTSITPSDQEQTPFLIQIFPDVDVLAEAVLDIVKYFHYHHVAVIHDTIEGGVILEKLLRQPLSSITSIKINDSSSENIRQELKDIRSNFYTNIIVVCKNNTSTDRILTEGVRLSMFAAPHTWLLVNTGLEEYDLEKYVDSRVNLTVLDLTADPDSISCHLKKDINLKRAVFHDAVRLYVNLKRNSNEDKSMRSTVGKLDLQGCTGHLNFTRFGKRFESSLRLLEIRNYRTGESGSWTNIEDNFINRVKPSESYSSSRRFSNMFDKPLRITTKLEPPFVQFKNESNYSPGDPNFLFEGLLIDILEELSKMLGFRYNLSLVPDGKFGSLKPPPRFWTGMVRVILDGKADLALAPFQVTPDRSNVVDFTKPFMTKGTTTMVKRPEFKVGHFQFLRPLSKYVWIAIFVSFVCVSLILFAVSRVNSDKHAKYTHNLRASFWYIWGTLLRGSLCGAPQAVSSRTVSSAWWFFSLIIISIYTANLAAFLTITISSIGINSAADLANQDVLQYGTVEGSQIEYFFNHTKMDHYAKMKATMSVQPNWMVRTVDIGYERVMQGGYAFIWDSPTISHLVSTDCSLMEIGTPFDLKGYGLAVKKNAPYLEKISMAILKMIEDGVTYRLEGKWWRRQNCPDPRQKAKTKSLDFENVAGMFIILACGTVLAVIICLITYCVRENRARLVSNSST</sequence>
<evidence type="ECO:0000256" key="10">
    <source>
        <dbReference type="ARBA" id="ARBA00023180"/>
    </source>
</evidence>
<proteinExistence type="predicted"/>
<keyword evidence="5 18" id="KW-1133">Transmembrane helix</keyword>
<keyword evidence="13" id="KW-0407">Ion channel</keyword>
<dbReference type="InterPro" id="IPR015683">
    <property type="entry name" value="Ionotropic_Glu_rcpt"/>
</dbReference>
<name>V4AX43_LOTGI</name>
<evidence type="ECO:0000259" key="20">
    <source>
        <dbReference type="SMART" id="SM00918"/>
    </source>
</evidence>
<evidence type="ECO:0000256" key="3">
    <source>
        <dbReference type="ARBA" id="ARBA00022475"/>
    </source>
</evidence>
<evidence type="ECO:0000256" key="1">
    <source>
        <dbReference type="ARBA" id="ARBA00004651"/>
    </source>
</evidence>
<dbReference type="Gene3D" id="3.40.50.2300">
    <property type="match status" value="2"/>
</dbReference>
<evidence type="ECO:0000256" key="14">
    <source>
        <dbReference type="ARBA" id="ARBA00034100"/>
    </source>
</evidence>
<feature type="site" description="Interaction with the cone snail toxin Con-ikot-ikot" evidence="16">
    <location>
        <position position="639"/>
    </location>
</feature>
<dbReference type="PRINTS" id="PR00177">
    <property type="entry name" value="NMDARECEPTOR"/>
</dbReference>
<feature type="transmembrane region" description="Helical" evidence="18">
    <location>
        <begin position="430"/>
        <end position="449"/>
    </location>
</feature>
<keyword evidence="10" id="KW-0325">Glycoprotein</keyword>
<keyword evidence="9" id="KW-0675">Receptor</keyword>
<reference evidence="21 22" key="1">
    <citation type="journal article" date="2013" name="Nature">
        <title>Insights into bilaterian evolution from three spiralian genomes.</title>
        <authorList>
            <person name="Simakov O."/>
            <person name="Marletaz F."/>
            <person name="Cho S.J."/>
            <person name="Edsinger-Gonzales E."/>
            <person name="Havlak P."/>
            <person name="Hellsten U."/>
            <person name="Kuo D.H."/>
            <person name="Larsson T."/>
            <person name="Lv J."/>
            <person name="Arendt D."/>
            <person name="Savage R."/>
            <person name="Osoegawa K."/>
            <person name="de Jong P."/>
            <person name="Grimwood J."/>
            <person name="Chapman J.A."/>
            <person name="Shapiro H."/>
            <person name="Aerts A."/>
            <person name="Otillar R.P."/>
            <person name="Terry A.Y."/>
            <person name="Boore J.L."/>
            <person name="Grigoriev I.V."/>
            <person name="Lindberg D.R."/>
            <person name="Seaver E.C."/>
            <person name="Weisblat D.A."/>
            <person name="Putnam N.H."/>
            <person name="Rokhsar D.S."/>
        </authorList>
    </citation>
    <scope>NUCLEOTIDE SEQUENCE [LARGE SCALE GENOMIC DNA]</scope>
</reference>
<keyword evidence="3" id="KW-1003">Cell membrane</keyword>
<feature type="binding site" evidence="15">
    <location>
        <position position="593"/>
    </location>
    <ligand>
        <name>L-glutamate</name>
        <dbReference type="ChEBI" id="CHEBI:29985"/>
    </ligand>
</feature>
<protein>
    <recommendedName>
        <fullName evidence="23">Ionotropic glutamate receptor C-terminal domain-containing protein</fullName>
    </recommendedName>
</protein>
<dbReference type="GO" id="GO:0015276">
    <property type="term" value="F:ligand-gated monoatomic ion channel activity"/>
    <property type="evidence" value="ECO:0007669"/>
    <property type="project" value="InterPro"/>
</dbReference>
<organism evidence="21 22">
    <name type="scientific">Lottia gigantea</name>
    <name type="common">Giant owl limpet</name>
    <dbReference type="NCBI Taxonomy" id="225164"/>
    <lineage>
        <taxon>Eukaryota</taxon>
        <taxon>Metazoa</taxon>
        <taxon>Spiralia</taxon>
        <taxon>Lophotrochozoa</taxon>
        <taxon>Mollusca</taxon>
        <taxon>Gastropoda</taxon>
        <taxon>Patellogastropoda</taxon>
        <taxon>Lottioidea</taxon>
        <taxon>Lottiidae</taxon>
        <taxon>Lottia</taxon>
    </lineage>
</organism>
<dbReference type="InterPro" id="IPR001828">
    <property type="entry name" value="ANF_lig-bd_rcpt"/>
</dbReference>
<dbReference type="GeneID" id="20230728"/>
<evidence type="ECO:0000313" key="22">
    <source>
        <dbReference type="Proteomes" id="UP000030746"/>
    </source>
</evidence>
<dbReference type="Pfam" id="PF01094">
    <property type="entry name" value="ANF_receptor"/>
    <property type="match status" value="1"/>
</dbReference>
<dbReference type="Pfam" id="PF10613">
    <property type="entry name" value="Lig_chan-Glu_bd"/>
    <property type="match status" value="1"/>
</dbReference>
<keyword evidence="11" id="KW-0628">Postsynaptic cell membrane</keyword>
<evidence type="ECO:0000256" key="8">
    <source>
        <dbReference type="ARBA" id="ARBA00023136"/>
    </source>
</evidence>
<evidence type="ECO:0000256" key="5">
    <source>
        <dbReference type="ARBA" id="ARBA00022989"/>
    </source>
</evidence>
<dbReference type="Pfam" id="PF00060">
    <property type="entry name" value="Lig_chan"/>
    <property type="match status" value="1"/>
</dbReference>
<dbReference type="FunFam" id="1.10.287.70:FF:000143">
    <property type="entry name" value="Probable glutamate receptor"/>
    <property type="match status" value="1"/>
</dbReference>
<dbReference type="SUPFAM" id="SSF53850">
    <property type="entry name" value="Periplasmic binding protein-like II"/>
    <property type="match status" value="1"/>
</dbReference>
<feature type="site" description="Crucial to convey clamshell closure to channel opening" evidence="16">
    <location>
        <position position="524"/>
    </location>
</feature>
<dbReference type="PANTHER" id="PTHR18966">
    <property type="entry name" value="IONOTROPIC GLUTAMATE RECEPTOR"/>
    <property type="match status" value="1"/>
</dbReference>
<dbReference type="InterPro" id="IPR001320">
    <property type="entry name" value="Iontro_rcpt_C"/>
</dbReference>
<dbReference type="InterPro" id="IPR028082">
    <property type="entry name" value="Peripla_BP_I"/>
</dbReference>
<comment type="subcellular location">
    <subcellularLocation>
        <location evidence="1">Cell membrane</location>
        <topology evidence="1">Multi-pass membrane protein</topology>
    </subcellularLocation>
    <subcellularLocation>
        <location evidence="14">Postsynaptic cell membrane</location>
    </subcellularLocation>
</comment>
<evidence type="ECO:0000256" key="13">
    <source>
        <dbReference type="ARBA" id="ARBA00023303"/>
    </source>
</evidence>
<dbReference type="FunFam" id="3.40.190.10:FF:000024">
    <property type="entry name" value="Glutamate receptor, ionotropic, delta 1"/>
    <property type="match status" value="1"/>
</dbReference>
<feature type="binding site" evidence="15">
    <location>
        <position position="385"/>
    </location>
    <ligand>
        <name>L-glutamate</name>
        <dbReference type="ChEBI" id="CHEBI:29985"/>
    </ligand>
</feature>
<keyword evidence="17" id="KW-1015">Disulfide bond</keyword>
<dbReference type="GO" id="GO:0045211">
    <property type="term" value="C:postsynaptic membrane"/>
    <property type="evidence" value="ECO:0007669"/>
    <property type="project" value="UniProtKB-SubCell"/>
</dbReference>
<evidence type="ECO:0000256" key="9">
    <source>
        <dbReference type="ARBA" id="ARBA00023170"/>
    </source>
</evidence>